<dbReference type="Gene3D" id="3.30.2350.10">
    <property type="entry name" value="Pseudouridine synthase"/>
    <property type="match status" value="1"/>
</dbReference>
<dbReference type="EMBL" id="NFEZ01000003">
    <property type="protein sequence ID" value="PLT46944.1"/>
    <property type="molecule type" value="Genomic_DNA"/>
</dbReference>
<evidence type="ECO:0000313" key="6">
    <source>
        <dbReference type="EMBL" id="PLT46944.1"/>
    </source>
</evidence>
<dbReference type="Pfam" id="PF00849">
    <property type="entry name" value="PseudoU_synth_2"/>
    <property type="match status" value="1"/>
</dbReference>
<evidence type="ECO:0000256" key="4">
    <source>
        <dbReference type="SAM" id="MobiDB-lite"/>
    </source>
</evidence>
<sequence length="415" mass="44426">MDPSAREAAAAGSRPDAPEAPKASPQSSALLLDAAERSGEWLRVPLGPGAEQAGLKAGSHPHEARLRLLELNLFPAKWLGLLLSTGGIRWSGAAGARSEARSGSGGPEGGLGAAEGGLPALELRAFPAADVLASPEQRAARERLAGWGGRYPDSWPQPLYEDDWCLVLDKRAGLPVHGSGAAPSASPRVSDGRTQSRFRGAERTGKQGGPASGFEESVGSPATLDEAALCRCLSLGDPLPVRHVHRLDDDTSGPVLYAKNDLAQQTLDAAMREKAIRRVYWAIVRGVPRRREGVVDAPIGRDRHHGARRRVSPTGDHALTRYRVLEAFGGEASLLELELETGRTHQIRVHMSHIGHPLLGDVLYGGASPLLGRQALHGRRLEFRHPWSGRELAVDDPLPADLEALLERLRRTAGR</sequence>
<organism evidence="6 7">
    <name type="scientific">Paenibacillus pasadenensis</name>
    <dbReference type="NCBI Taxonomy" id="217090"/>
    <lineage>
        <taxon>Bacteria</taxon>
        <taxon>Bacillati</taxon>
        <taxon>Bacillota</taxon>
        <taxon>Bacilli</taxon>
        <taxon>Bacillales</taxon>
        <taxon>Paenibacillaceae</taxon>
        <taxon>Paenibacillus</taxon>
    </lineage>
</organism>
<dbReference type="GO" id="GO:0000455">
    <property type="term" value="P:enzyme-directed rRNA pseudouridine synthesis"/>
    <property type="evidence" value="ECO:0007669"/>
    <property type="project" value="TreeGrafter"/>
</dbReference>
<dbReference type="SUPFAM" id="SSF55120">
    <property type="entry name" value="Pseudouridine synthase"/>
    <property type="match status" value="1"/>
</dbReference>
<dbReference type="CDD" id="cd02869">
    <property type="entry name" value="PseudoU_synth_RluA_like"/>
    <property type="match status" value="1"/>
</dbReference>
<keyword evidence="7" id="KW-1185">Reference proteome</keyword>
<feature type="domain" description="Pseudouridine synthase RsuA/RluA-like" evidence="5">
    <location>
        <begin position="166"/>
        <end position="353"/>
    </location>
</feature>
<dbReference type="GO" id="GO:0009982">
    <property type="term" value="F:pseudouridine synthase activity"/>
    <property type="evidence" value="ECO:0007669"/>
    <property type="project" value="InterPro"/>
</dbReference>
<dbReference type="AlphaFoldDB" id="A0A2N5N9D5"/>
<feature type="region of interest" description="Disordered" evidence="4">
    <location>
        <begin position="1"/>
        <end position="31"/>
    </location>
</feature>
<name>A0A2N5N9D5_9BACL</name>
<dbReference type="PANTHER" id="PTHR21600:SF71">
    <property type="entry name" value="PSEUDOURIDINE SYNTHASE"/>
    <property type="match status" value="1"/>
</dbReference>
<proteinExistence type="predicted"/>
<evidence type="ECO:0000256" key="3">
    <source>
        <dbReference type="ARBA" id="ARBA00033164"/>
    </source>
</evidence>
<protein>
    <recommendedName>
        <fullName evidence="2">RNA pseudouridylate synthase</fullName>
    </recommendedName>
    <alternativeName>
        <fullName evidence="3">RNA-uridine isomerase</fullName>
    </alternativeName>
</protein>
<keyword evidence="6" id="KW-0456">Lyase</keyword>
<evidence type="ECO:0000256" key="2">
    <source>
        <dbReference type="ARBA" id="ARBA00031870"/>
    </source>
</evidence>
<gene>
    <name evidence="6" type="ORF">B8V81_1168</name>
</gene>
<dbReference type="RefSeq" id="WP_219623310.1">
    <property type="nucleotide sequence ID" value="NZ_NFEZ01000003.1"/>
</dbReference>
<accession>A0A2N5N9D5</accession>
<reference evidence="6 7" key="1">
    <citation type="submission" date="2017-05" db="EMBL/GenBank/DDBJ databases">
        <title>Functional genome analysis of Paenibacillus pasadenensis strain R16: insights on endophytic life style and antifungal activity.</title>
        <authorList>
            <person name="Passera A."/>
            <person name="Marcolungo L."/>
            <person name="Casati P."/>
            <person name="Brasca M."/>
            <person name="Quaglino F."/>
            <person name="Delledonne M."/>
        </authorList>
    </citation>
    <scope>NUCLEOTIDE SEQUENCE [LARGE SCALE GENOMIC DNA]</scope>
    <source>
        <strain evidence="6 7">R16</strain>
    </source>
</reference>
<dbReference type="InterPro" id="IPR020103">
    <property type="entry name" value="PsdUridine_synth_cat_dom_sf"/>
</dbReference>
<dbReference type="PANTHER" id="PTHR21600">
    <property type="entry name" value="MITOCHONDRIAL RNA PSEUDOURIDINE SYNTHASE"/>
    <property type="match status" value="1"/>
</dbReference>
<feature type="region of interest" description="Disordered" evidence="4">
    <location>
        <begin position="177"/>
        <end position="218"/>
    </location>
</feature>
<evidence type="ECO:0000259" key="5">
    <source>
        <dbReference type="Pfam" id="PF00849"/>
    </source>
</evidence>
<evidence type="ECO:0000256" key="1">
    <source>
        <dbReference type="ARBA" id="ARBA00000073"/>
    </source>
</evidence>
<dbReference type="InterPro" id="IPR050188">
    <property type="entry name" value="RluA_PseudoU_synthase"/>
</dbReference>
<dbReference type="GO" id="GO:0140098">
    <property type="term" value="F:catalytic activity, acting on RNA"/>
    <property type="evidence" value="ECO:0007669"/>
    <property type="project" value="UniProtKB-ARBA"/>
</dbReference>
<comment type="caution">
    <text evidence="6">The sequence shown here is derived from an EMBL/GenBank/DDBJ whole genome shotgun (WGS) entry which is preliminary data.</text>
</comment>
<dbReference type="InterPro" id="IPR006145">
    <property type="entry name" value="PsdUridine_synth_RsuA/RluA"/>
</dbReference>
<dbReference type="Proteomes" id="UP000234789">
    <property type="component" value="Unassembled WGS sequence"/>
</dbReference>
<comment type="catalytic activity">
    <reaction evidence="1">
        <text>a uridine in RNA = a pseudouridine in RNA</text>
        <dbReference type="Rhea" id="RHEA:48348"/>
        <dbReference type="Rhea" id="RHEA-COMP:12068"/>
        <dbReference type="Rhea" id="RHEA-COMP:12069"/>
        <dbReference type="ChEBI" id="CHEBI:65314"/>
        <dbReference type="ChEBI" id="CHEBI:65315"/>
    </reaction>
</comment>
<dbReference type="GO" id="GO:0003723">
    <property type="term" value="F:RNA binding"/>
    <property type="evidence" value="ECO:0007669"/>
    <property type="project" value="InterPro"/>
</dbReference>
<evidence type="ECO:0000313" key="7">
    <source>
        <dbReference type="Proteomes" id="UP000234789"/>
    </source>
</evidence>
<dbReference type="GO" id="GO:0016829">
    <property type="term" value="F:lyase activity"/>
    <property type="evidence" value="ECO:0007669"/>
    <property type="project" value="UniProtKB-KW"/>
</dbReference>